<proteinExistence type="inferred from homology"/>
<dbReference type="AlphaFoldDB" id="A0AAE2YMY5"/>
<dbReference type="Pfam" id="PF01168">
    <property type="entry name" value="Ala_racemase_N"/>
    <property type="match status" value="1"/>
</dbReference>
<sequence>MDLSQRLQQIQEELRSHAPCRLLAVSKTVPAERMRAAYALGLRHFGENYLQEALGKMATLADLEICWHFIGRIQRNKTGEIARHFDWVESVDRSLLVERLDRERAGLPPLQVLIEVAISGEESKGGCAIEGIFSLAEQIVASANLRFRGLMALAHPDPHVAARNFAQLSESYEQLQRHFPAEQIDTLSMGTSGDYPEALAHGATEIRLGTVLFGSRPKEQ</sequence>
<comment type="caution">
    <text evidence="6">The sequence shown here is derived from an EMBL/GenBank/DDBJ whole genome shotgun (WGS) entry which is preliminary data.</text>
</comment>
<comment type="cofactor">
    <cofactor evidence="3">
        <name>pyridoxal 5'-phosphate</name>
        <dbReference type="ChEBI" id="CHEBI:597326"/>
    </cofactor>
</comment>
<keyword evidence="1 2" id="KW-0663">Pyridoxal phosphate</keyword>
<evidence type="ECO:0000256" key="2">
    <source>
        <dbReference type="HAMAP-Rule" id="MF_02087"/>
    </source>
</evidence>
<dbReference type="Gene3D" id="3.20.20.10">
    <property type="entry name" value="Alanine racemase"/>
    <property type="match status" value="1"/>
</dbReference>
<keyword evidence="7" id="KW-1185">Reference proteome</keyword>
<dbReference type="NCBIfam" id="TIGR00044">
    <property type="entry name" value="YggS family pyridoxal phosphate-dependent enzyme"/>
    <property type="match status" value="1"/>
</dbReference>
<evidence type="ECO:0000313" key="7">
    <source>
        <dbReference type="Proteomes" id="UP001197378"/>
    </source>
</evidence>
<feature type="domain" description="Alanine racemase N-terminal" evidence="5">
    <location>
        <begin position="5"/>
        <end position="217"/>
    </location>
</feature>
<dbReference type="InterPro" id="IPR029066">
    <property type="entry name" value="PLP-binding_barrel"/>
</dbReference>
<dbReference type="RefSeq" id="WP_215872900.1">
    <property type="nucleotide sequence ID" value="NZ_JAAXYO010000016.1"/>
</dbReference>
<comment type="similarity">
    <text evidence="2 4">Belongs to the pyridoxal phosphate-binding protein YggS/PROSC family.</text>
</comment>
<organism evidence="6 7">
    <name type="scientific">Igneacidithiobacillus copahuensis</name>
    <dbReference type="NCBI Taxonomy" id="2724909"/>
    <lineage>
        <taxon>Bacteria</taxon>
        <taxon>Pseudomonadati</taxon>
        <taxon>Pseudomonadota</taxon>
        <taxon>Acidithiobacillia</taxon>
        <taxon>Acidithiobacillales</taxon>
        <taxon>Acidithiobacillaceae</taxon>
        <taxon>Igneacidithiobacillus</taxon>
    </lineage>
</organism>
<accession>A0AAE2YMY5</accession>
<dbReference type="SUPFAM" id="SSF51419">
    <property type="entry name" value="PLP-binding barrel"/>
    <property type="match status" value="1"/>
</dbReference>
<evidence type="ECO:0000313" key="6">
    <source>
        <dbReference type="EMBL" id="MBU2786791.1"/>
    </source>
</evidence>
<evidence type="ECO:0000256" key="4">
    <source>
        <dbReference type="RuleBase" id="RU004514"/>
    </source>
</evidence>
<evidence type="ECO:0000259" key="5">
    <source>
        <dbReference type="Pfam" id="PF01168"/>
    </source>
</evidence>
<name>A0AAE2YMY5_9PROT</name>
<dbReference type="InterPro" id="IPR011078">
    <property type="entry name" value="PyrdxlP_homeostasis"/>
</dbReference>
<protein>
    <recommendedName>
        <fullName evidence="2">Pyridoxal phosphate homeostasis protein</fullName>
        <shortName evidence="2">PLP homeostasis protein</shortName>
    </recommendedName>
</protein>
<dbReference type="HAMAP" id="MF_02087">
    <property type="entry name" value="PLP_homeostasis"/>
    <property type="match status" value="1"/>
</dbReference>
<dbReference type="PANTHER" id="PTHR10146">
    <property type="entry name" value="PROLINE SYNTHETASE CO-TRANSCRIBED BACTERIAL HOMOLOG PROTEIN"/>
    <property type="match status" value="1"/>
</dbReference>
<dbReference type="PANTHER" id="PTHR10146:SF14">
    <property type="entry name" value="PYRIDOXAL PHOSPHATE HOMEOSTASIS PROTEIN"/>
    <property type="match status" value="1"/>
</dbReference>
<dbReference type="PIRSF" id="PIRSF004848">
    <property type="entry name" value="YBL036c_PLPDEIII"/>
    <property type="match status" value="1"/>
</dbReference>
<evidence type="ECO:0000256" key="1">
    <source>
        <dbReference type="ARBA" id="ARBA00022898"/>
    </source>
</evidence>
<gene>
    <name evidence="6" type="ORF">HFQ13_00935</name>
</gene>
<reference evidence="6" key="1">
    <citation type="journal article" date="2021" name="ISME J.">
        <title>Genomic evolution of the class Acidithiobacillia: deep-branching Proteobacteria living in extreme acidic conditions.</title>
        <authorList>
            <person name="Moya-Beltran A."/>
            <person name="Beard S."/>
            <person name="Rojas-Villalobos C."/>
            <person name="Issotta F."/>
            <person name="Gallardo Y."/>
            <person name="Ulloa R."/>
            <person name="Giaveno A."/>
            <person name="Degli Esposti M."/>
            <person name="Johnson D.B."/>
            <person name="Quatrini R."/>
        </authorList>
    </citation>
    <scope>NUCLEOTIDE SEQUENCE</scope>
    <source>
        <strain evidence="6">VAN18-1</strain>
    </source>
</reference>
<dbReference type="GO" id="GO:0030170">
    <property type="term" value="F:pyridoxal phosphate binding"/>
    <property type="evidence" value="ECO:0007669"/>
    <property type="project" value="UniProtKB-UniRule"/>
</dbReference>
<comment type="function">
    <text evidence="2">Pyridoxal 5'-phosphate (PLP)-binding protein, which is involved in PLP homeostasis.</text>
</comment>
<dbReference type="PROSITE" id="PS01211">
    <property type="entry name" value="UPF0001"/>
    <property type="match status" value="1"/>
</dbReference>
<dbReference type="InterPro" id="IPR001608">
    <property type="entry name" value="Ala_racemase_N"/>
</dbReference>
<dbReference type="EMBL" id="JAAXYO010000016">
    <property type="protein sequence ID" value="MBU2786791.1"/>
    <property type="molecule type" value="Genomic_DNA"/>
</dbReference>
<feature type="modified residue" description="N6-(pyridoxal phosphate)lysine" evidence="2 3">
    <location>
        <position position="27"/>
    </location>
</feature>
<dbReference type="Proteomes" id="UP001197378">
    <property type="component" value="Unassembled WGS sequence"/>
</dbReference>
<evidence type="ECO:0000256" key="3">
    <source>
        <dbReference type="PIRSR" id="PIRSR004848-1"/>
    </source>
</evidence>